<dbReference type="InterPro" id="IPR019819">
    <property type="entry name" value="Carboxylesterase_B_CS"/>
</dbReference>
<dbReference type="RefSeq" id="WP_187078490.1">
    <property type="nucleotide sequence ID" value="NZ_JACORT010000012.1"/>
</dbReference>
<proteinExistence type="inferred from homology"/>
<dbReference type="Pfam" id="PF00135">
    <property type="entry name" value="COesterase"/>
    <property type="match status" value="1"/>
</dbReference>
<name>A0A923MW40_9BURK</name>
<dbReference type="SUPFAM" id="SSF53474">
    <property type="entry name" value="alpha/beta-Hydrolases"/>
    <property type="match status" value="1"/>
</dbReference>
<keyword evidence="2 3" id="KW-0378">Hydrolase</keyword>
<dbReference type="PROSITE" id="PS00122">
    <property type="entry name" value="CARBOXYLESTERASE_B_1"/>
    <property type="match status" value="1"/>
</dbReference>
<evidence type="ECO:0000256" key="3">
    <source>
        <dbReference type="RuleBase" id="RU361235"/>
    </source>
</evidence>
<feature type="domain" description="Carboxylesterase type B" evidence="4">
    <location>
        <begin position="29"/>
        <end position="558"/>
    </location>
</feature>
<evidence type="ECO:0000259" key="4">
    <source>
        <dbReference type="Pfam" id="PF00135"/>
    </source>
</evidence>
<dbReference type="InterPro" id="IPR019826">
    <property type="entry name" value="Carboxylesterase_B_AS"/>
</dbReference>
<dbReference type="EC" id="3.1.1.-" evidence="3"/>
<reference evidence="5" key="1">
    <citation type="submission" date="2020-08" db="EMBL/GenBank/DDBJ databases">
        <title>Ramlibacter sp. USB13 16S ribosomal RNA gene genome sequencing and assembly.</title>
        <authorList>
            <person name="Kang M."/>
        </authorList>
    </citation>
    <scope>NUCLEOTIDE SEQUENCE</scope>
    <source>
        <strain evidence="5">USB13</strain>
    </source>
</reference>
<dbReference type="InterPro" id="IPR029058">
    <property type="entry name" value="AB_hydrolase_fold"/>
</dbReference>
<dbReference type="GO" id="GO:0016787">
    <property type="term" value="F:hydrolase activity"/>
    <property type="evidence" value="ECO:0007669"/>
    <property type="project" value="UniProtKB-KW"/>
</dbReference>
<evidence type="ECO:0000256" key="1">
    <source>
        <dbReference type="ARBA" id="ARBA00005964"/>
    </source>
</evidence>
<accession>A0A923MW40</accession>
<dbReference type="Gene3D" id="3.40.50.1820">
    <property type="entry name" value="alpha/beta hydrolase"/>
    <property type="match status" value="1"/>
</dbReference>
<comment type="caution">
    <text evidence="5">The sequence shown here is derived from an EMBL/GenBank/DDBJ whole genome shotgun (WGS) entry which is preliminary data.</text>
</comment>
<feature type="chain" id="PRO_5038161601" description="Carboxylic ester hydrolase" evidence="3">
    <location>
        <begin position="26"/>
        <end position="577"/>
    </location>
</feature>
<keyword evidence="3" id="KW-0732">Signal</keyword>
<dbReference type="InterPro" id="IPR050309">
    <property type="entry name" value="Type-B_Carboxylest/Lipase"/>
</dbReference>
<protein>
    <recommendedName>
        <fullName evidence="3">Carboxylic ester hydrolase</fullName>
        <ecNumber evidence="3">3.1.1.-</ecNumber>
    </recommendedName>
</protein>
<gene>
    <name evidence="5" type="ORF">H8N03_22575</name>
</gene>
<dbReference type="Proteomes" id="UP000608513">
    <property type="component" value="Unassembled WGS sequence"/>
</dbReference>
<feature type="signal peptide" evidence="3">
    <location>
        <begin position="1"/>
        <end position="25"/>
    </location>
</feature>
<dbReference type="PANTHER" id="PTHR11559">
    <property type="entry name" value="CARBOXYLESTERASE"/>
    <property type="match status" value="1"/>
</dbReference>
<dbReference type="EMBL" id="JACORT010000012">
    <property type="protein sequence ID" value="MBC5785744.1"/>
    <property type="molecule type" value="Genomic_DNA"/>
</dbReference>
<keyword evidence="6" id="KW-1185">Reference proteome</keyword>
<evidence type="ECO:0000256" key="2">
    <source>
        <dbReference type="ARBA" id="ARBA00022801"/>
    </source>
</evidence>
<dbReference type="InterPro" id="IPR002018">
    <property type="entry name" value="CarbesteraseB"/>
</dbReference>
<dbReference type="PROSITE" id="PS00941">
    <property type="entry name" value="CARBOXYLESTERASE_B_2"/>
    <property type="match status" value="1"/>
</dbReference>
<dbReference type="AlphaFoldDB" id="A0A923MW40"/>
<evidence type="ECO:0000313" key="6">
    <source>
        <dbReference type="Proteomes" id="UP000608513"/>
    </source>
</evidence>
<dbReference type="PROSITE" id="PS51257">
    <property type="entry name" value="PROKAR_LIPOPROTEIN"/>
    <property type="match status" value="1"/>
</dbReference>
<sequence>MAARTLIWAVLGAACLAGCAATGLASSLQRTTASGPVVGVDASRSDGTLSWKGLPFAAPPVGALRWRAPADPAPWTQPRAADRFAAACVQTGRLYGPGLNNRYDATIGSTLGQTLGSEDCLYLNVWTPAERAAAPRPVIVFVHGGSNITGYTADPVYDGAALARTAGAVVVTVNYRLGIFGFLDLPALKTGNAQDDSGNFALLDIVKALEFVQRDIAAFGGDPARVTLMGQSAGAVNVYALLASPMLAARTQPLFHRVIALSGGISTAASLPRGAIPGVLPRSVWSTRGQALLAQSLVADGSAADAAAATALAATRSAAEHAAYLRARTPDQLLTVVRTRLAPLGMSASNPIPDGVVVAADPIAAIRAGQYVRVPVLAGITRDETKLFPQLLALRPDLGGVSGRLLDDAAVFRLAHGYDAEAPPASRIEDWVPAAYLPADRPATGFDARTRELNRLWFEAIRDDVLGALRSRQDAVWGYRFDWDALPPPFDVVFGAAHTFDLPFVFGNFGPSLYARIAFTRANEPGRLALSRVMMQSVGTFAATGDPNTPALGTRWPAWPGRMVFDADARRAEIRAE</sequence>
<comment type="similarity">
    <text evidence="1 3">Belongs to the type-B carboxylesterase/lipase family.</text>
</comment>
<evidence type="ECO:0000313" key="5">
    <source>
        <dbReference type="EMBL" id="MBC5785744.1"/>
    </source>
</evidence>
<organism evidence="5 6">
    <name type="scientific">Ramlibacter cellulosilyticus</name>
    <dbReference type="NCBI Taxonomy" id="2764187"/>
    <lineage>
        <taxon>Bacteria</taxon>
        <taxon>Pseudomonadati</taxon>
        <taxon>Pseudomonadota</taxon>
        <taxon>Betaproteobacteria</taxon>
        <taxon>Burkholderiales</taxon>
        <taxon>Comamonadaceae</taxon>
        <taxon>Ramlibacter</taxon>
    </lineage>
</organism>